<reference evidence="1 2" key="1">
    <citation type="submission" date="2015-04" db="EMBL/GenBank/DDBJ databases">
        <authorList>
            <person name="Syromyatnikov M.Y."/>
            <person name="Popov V.N."/>
        </authorList>
    </citation>
    <scope>NUCLEOTIDE SEQUENCE [LARGE SCALE GENOMIC DNA]</scope>
</reference>
<dbReference type="AlphaFoldDB" id="A0A1J1IPS6"/>
<accession>A0A1J1IPS6</accession>
<dbReference type="Proteomes" id="UP000183832">
    <property type="component" value="Unassembled WGS sequence"/>
</dbReference>
<organism evidence="1 2">
    <name type="scientific">Clunio marinus</name>
    <dbReference type="NCBI Taxonomy" id="568069"/>
    <lineage>
        <taxon>Eukaryota</taxon>
        <taxon>Metazoa</taxon>
        <taxon>Ecdysozoa</taxon>
        <taxon>Arthropoda</taxon>
        <taxon>Hexapoda</taxon>
        <taxon>Insecta</taxon>
        <taxon>Pterygota</taxon>
        <taxon>Neoptera</taxon>
        <taxon>Endopterygota</taxon>
        <taxon>Diptera</taxon>
        <taxon>Nematocera</taxon>
        <taxon>Chironomoidea</taxon>
        <taxon>Chironomidae</taxon>
        <taxon>Clunio</taxon>
    </lineage>
</organism>
<dbReference type="EMBL" id="CVRI01000054">
    <property type="protein sequence ID" value="CRL00505.1"/>
    <property type="molecule type" value="Genomic_DNA"/>
</dbReference>
<sequence length="175" mass="20203">MALCVEKEAPNGKNSSRLFQFLVALSLDATQQEETCAIHSNFQTTTLLLDEVASLDLQRELSLFVCIEFDVDQELWQKNIRKNLHTKQAKQFCKSYETAEINIERKPQNNLLCMTEWNLESRSLLDNAKQFLFSTQHKNDRLVKLILSDFTPPSKLKPKRLSSVGRSRHNETSCL</sequence>
<gene>
    <name evidence="1" type="ORF">CLUMA_CG013766</name>
</gene>
<proteinExistence type="predicted"/>
<protein>
    <submittedName>
        <fullName evidence="1">CLUMA_CG013766, isoform A</fullName>
    </submittedName>
</protein>
<evidence type="ECO:0000313" key="1">
    <source>
        <dbReference type="EMBL" id="CRL00505.1"/>
    </source>
</evidence>
<keyword evidence="2" id="KW-1185">Reference proteome</keyword>
<name>A0A1J1IPS6_9DIPT</name>
<evidence type="ECO:0000313" key="2">
    <source>
        <dbReference type="Proteomes" id="UP000183832"/>
    </source>
</evidence>